<dbReference type="STRING" id="1798404.A3B92_01610"/>
<evidence type="ECO:0000313" key="3">
    <source>
        <dbReference type="Proteomes" id="UP000177960"/>
    </source>
</evidence>
<evidence type="ECO:0000259" key="1">
    <source>
        <dbReference type="Pfam" id="PF00535"/>
    </source>
</evidence>
<proteinExistence type="predicted"/>
<dbReference type="EMBL" id="MHJG01000021">
    <property type="protein sequence ID" value="OGY63532.1"/>
    <property type="molecule type" value="Genomic_DNA"/>
</dbReference>
<gene>
    <name evidence="2" type="ORF">A3B92_01610</name>
</gene>
<dbReference type="PANTHER" id="PTHR48090">
    <property type="entry name" value="UNDECAPRENYL-PHOSPHATE 4-DEOXY-4-FORMAMIDO-L-ARABINOSE TRANSFERASE-RELATED"/>
    <property type="match status" value="1"/>
</dbReference>
<dbReference type="Gene3D" id="3.90.550.10">
    <property type="entry name" value="Spore Coat Polysaccharide Biosynthesis Protein SpsA, Chain A"/>
    <property type="match status" value="1"/>
</dbReference>
<protein>
    <recommendedName>
        <fullName evidence="1">Glycosyltransferase 2-like domain-containing protein</fullName>
    </recommendedName>
</protein>
<dbReference type="PANTHER" id="PTHR48090:SF7">
    <property type="entry name" value="RFBJ PROTEIN"/>
    <property type="match status" value="1"/>
</dbReference>
<comment type="caution">
    <text evidence="2">The sequence shown here is derived from an EMBL/GenBank/DDBJ whole genome shotgun (WGS) entry which is preliminary data.</text>
</comment>
<dbReference type="Proteomes" id="UP000177960">
    <property type="component" value="Unassembled WGS sequence"/>
</dbReference>
<organism evidence="2 3">
    <name type="scientific">Candidatus Harrisonbacteria bacterium RIFCSPHIGHO2_02_FULL_42_16</name>
    <dbReference type="NCBI Taxonomy" id="1798404"/>
    <lineage>
        <taxon>Bacteria</taxon>
        <taxon>Candidatus Harrisoniibacteriota</taxon>
    </lineage>
</organism>
<sequence length="278" mass="32157">MPEEAPVIRIFIKLISDLYFSIIKYNTILGISMNALRPEISVVILCYRAEDFTPIFVSQVKKVLEARKLNYELVLVGNYNSQSNDRTPKIVQELAARNSKIQAVVKEKMGMMGWDMRTGLEVATGDLVVVIDGDGQMPPEDIIKVYDKLISGGYDIVKTYRDLRFDGKKRVFISRVYNLFLRTLFPKVKIRDANSKPKIFTREALKKLQLMTNDWFIDGEIIIKASYLNISIGEVPTNFYLNKNRASFVRTATIFEFIKNLILYRLYRLRIFLNNANK</sequence>
<dbReference type="CDD" id="cd04179">
    <property type="entry name" value="DPM_DPG-synthase_like"/>
    <property type="match status" value="1"/>
</dbReference>
<name>A0A1G1ZG47_9BACT</name>
<dbReference type="Pfam" id="PF00535">
    <property type="entry name" value="Glycos_transf_2"/>
    <property type="match status" value="1"/>
</dbReference>
<dbReference type="InterPro" id="IPR001173">
    <property type="entry name" value="Glyco_trans_2-like"/>
</dbReference>
<dbReference type="AlphaFoldDB" id="A0A1G1ZG47"/>
<dbReference type="InterPro" id="IPR029044">
    <property type="entry name" value="Nucleotide-diphossugar_trans"/>
</dbReference>
<evidence type="ECO:0000313" key="2">
    <source>
        <dbReference type="EMBL" id="OGY63532.1"/>
    </source>
</evidence>
<accession>A0A1G1ZG47</accession>
<dbReference type="SUPFAM" id="SSF53448">
    <property type="entry name" value="Nucleotide-diphospho-sugar transferases"/>
    <property type="match status" value="1"/>
</dbReference>
<dbReference type="InterPro" id="IPR050256">
    <property type="entry name" value="Glycosyltransferase_2"/>
</dbReference>
<reference evidence="2 3" key="1">
    <citation type="journal article" date="2016" name="Nat. Commun.">
        <title>Thousands of microbial genomes shed light on interconnected biogeochemical processes in an aquifer system.</title>
        <authorList>
            <person name="Anantharaman K."/>
            <person name="Brown C.T."/>
            <person name="Hug L.A."/>
            <person name="Sharon I."/>
            <person name="Castelle C.J."/>
            <person name="Probst A.J."/>
            <person name="Thomas B.C."/>
            <person name="Singh A."/>
            <person name="Wilkins M.J."/>
            <person name="Karaoz U."/>
            <person name="Brodie E.L."/>
            <person name="Williams K.H."/>
            <person name="Hubbard S.S."/>
            <person name="Banfield J.F."/>
        </authorList>
    </citation>
    <scope>NUCLEOTIDE SEQUENCE [LARGE SCALE GENOMIC DNA]</scope>
</reference>
<feature type="domain" description="Glycosyltransferase 2-like" evidence="1">
    <location>
        <begin position="41"/>
        <end position="208"/>
    </location>
</feature>